<sequence>MRFFVVLLATLFAGTSALSAAMEANVGLPVDFLRNNPRDAAPTRKLRSDRTEDSEQRAISFNAPTPSKFVEWLFSPKVAAAKKLNLAEKIRIEKWMYKQKNSEYVFNKLGLSGGLDGILTNPKLHLYAAYIDRFNKQHSTNKVSMLDMFTTTYGTDGVIKLLGMGTSDATTMKFTSRLRTELATSWVTSGKTADEIFTLLKLDREAYKIFTTPPMNKEVTNSKLYLYARYLDIFNKEKPKEQVSMLDMLSKTYGEDDVAKMVELGLKNPKMEKVSSLLRGDLLGKWHNSEEPAENVFKILKLDEAGYDLFASPQLNTWYVHLKSSYDRAPEDVMLDVLVGHYGYDGLSKIFILGEQRIDLFKKLPMDLENIMVKRWLTESKSSNQVFELLKLNRGLDGLLINPNLRMWESYRMKLSSQTPEKVPPAISTVLKFYSVKDLSAMLEKAINVPATASIAAKWQHELANKIKR</sequence>
<evidence type="ECO:0000256" key="4">
    <source>
        <dbReference type="ARBA" id="ARBA00022729"/>
    </source>
</evidence>
<comment type="similarity">
    <text evidence="2">Belongs to the RxLR effector family.</text>
</comment>
<comment type="caution">
    <text evidence="6">The sequence shown here is derived from an EMBL/GenBank/DDBJ whole genome shotgun (WGS) entry which is preliminary data.</text>
</comment>
<evidence type="ECO:0008006" key="8">
    <source>
        <dbReference type="Google" id="ProtNLM"/>
    </source>
</evidence>
<dbReference type="InterPro" id="IPR031825">
    <property type="entry name" value="RXLR"/>
</dbReference>
<evidence type="ECO:0000256" key="3">
    <source>
        <dbReference type="ARBA" id="ARBA00022525"/>
    </source>
</evidence>
<gene>
    <name evidence="6" type="ORF">GN958_ATG18448</name>
</gene>
<dbReference type="AlphaFoldDB" id="A0A8S9TUE1"/>
<feature type="chain" id="PRO_5035882981" description="Secreted RxLR effector peptide protein" evidence="5">
    <location>
        <begin position="18"/>
        <end position="469"/>
    </location>
</feature>
<name>A0A8S9TUE1_PHYIN</name>
<evidence type="ECO:0000256" key="2">
    <source>
        <dbReference type="ARBA" id="ARBA00010400"/>
    </source>
</evidence>
<keyword evidence="3" id="KW-0964">Secreted</keyword>
<evidence type="ECO:0000256" key="5">
    <source>
        <dbReference type="SAM" id="SignalP"/>
    </source>
</evidence>
<protein>
    <recommendedName>
        <fullName evidence="8">Secreted RxLR effector peptide protein</fullName>
    </recommendedName>
</protein>
<dbReference type="EMBL" id="JAACNO010002552">
    <property type="protein sequence ID" value="KAF4132331.1"/>
    <property type="molecule type" value="Genomic_DNA"/>
</dbReference>
<organism evidence="6 7">
    <name type="scientific">Phytophthora infestans</name>
    <name type="common">Potato late blight agent</name>
    <name type="synonym">Botrytis infestans</name>
    <dbReference type="NCBI Taxonomy" id="4787"/>
    <lineage>
        <taxon>Eukaryota</taxon>
        <taxon>Sar</taxon>
        <taxon>Stramenopiles</taxon>
        <taxon>Oomycota</taxon>
        <taxon>Peronosporomycetes</taxon>
        <taxon>Peronosporales</taxon>
        <taxon>Peronosporaceae</taxon>
        <taxon>Phytophthora</taxon>
    </lineage>
</organism>
<proteinExistence type="inferred from homology"/>
<accession>A0A8S9TUE1</accession>
<evidence type="ECO:0000256" key="1">
    <source>
        <dbReference type="ARBA" id="ARBA00004613"/>
    </source>
</evidence>
<keyword evidence="4 5" id="KW-0732">Signal</keyword>
<feature type="signal peptide" evidence="5">
    <location>
        <begin position="1"/>
        <end position="17"/>
    </location>
</feature>
<comment type="subcellular location">
    <subcellularLocation>
        <location evidence="1">Secreted</location>
    </subcellularLocation>
</comment>
<evidence type="ECO:0000313" key="6">
    <source>
        <dbReference type="EMBL" id="KAF4132331.1"/>
    </source>
</evidence>
<dbReference type="Pfam" id="PF16810">
    <property type="entry name" value="RXLR"/>
    <property type="match status" value="1"/>
</dbReference>
<evidence type="ECO:0000313" key="7">
    <source>
        <dbReference type="Proteomes" id="UP000704712"/>
    </source>
</evidence>
<dbReference type="Proteomes" id="UP000704712">
    <property type="component" value="Unassembled WGS sequence"/>
</dbReference>
<reference evidence="6" key="1">
    <citation type="submission" date="2020-03" db="EMBL/GenBank/DDBJ databases">
        <title>Hybrid Assembly of Korean Phytophthora infestans isolates.</title>
        <authorList>
            <person name="Prokchorchik M."/>
            <person name="Lee Y."/>
            <person name="Seo J."/>
            <person name="Cho J.-H."/>
            <person name="Park Y.-E."/>
            <person name="Jang D.-C."/>
            <person name="Im J.-S."/>
            <person name="Choi J.-G."/>
            <person name="Park H.-J."/>
            <person name="Lee G.-B."/>
            <person name="Lee Y.-G."/>
            <person name="Hong S.-Y."/>
            <person name="Cho K."/>
            <person name="Sohn K.H."/>
        </authorList>
    </citation>
    <scope>NUCLEOTIDE SEQUENCE</scope>
    <source>
        <strain evidence="6">KR_2_A2</strain>
    </source>
</reference>